<protein>
    <submittedName>
        <fullName evidence="2">TIGR01212 family radical SAM protein</fullName>
    </submittedName>
</protein>
<dbReference type="InterPro" id="IPR005911">
    <property type="entry name" value="YhcC-like"/>
</dbReference>
<dbReference type="SUPFAM" id="SSF102114">
    <property type="entry name" value="Radical SAM enzymes"/>
    <property type="match status" value="1"/>
</dbReference>
<dbReference type="SFLD" id="SFLDG01091">
    <property type="entry name" value="uncharacterized_CHP01210-like"/>
    <property type="match status" value="1"/>
</dbReference>
<dbReference type="Proteomes" id="UP001290861">
    <property type="component" value="Unassembled WGS sequence"/>
</dbReference>
<dbReference type="PANTHER" id="PTHR39963:SF1">
    <property type="entry name" value="MNMC-LIKE METHYLTRANSFERASE DOMAIN-CONTAINING PROTEIN"/>
    <property type="match status" value="1"/>
</dbReference>
<dbReference type="Gene3D" id="3.30.750.200">
    <property type="match status" value="1"/>
</dbReference>
<evidence type="ECO:0000259" key="1">
    <source>
        <dbReference type="PROSITE" id="PS51918"/>
    </source>
</evidence>
<dbReference type="SFLD" id="SFLDG01086">
    <property type="entry name" value="elongater_protein-like"/>
    <property type="match status" value="1"/>
</dbReference>
<dbReference type="PROSITE" id="PS51918">
    <property type="entry name" value="RADICAL_SAM"/>
    <property type="match status" value="1"/>
</dbReference>
<dbReference type="Pfam" id="PF05430">
    <property type="entry name" value="Methyltransf_30"/>
    <property type="match status" value="1"/>
</dbReference>
<dbReference type="PANTHER" id="PTHR39963">
    <property type="entry name" value="SLL0983 PROTEIN"/>
    <property type="match status" value="1"/>
</dbReference>
<dbReference type="CDD" id="cd01335">
    <property type="entry name" value="Radical_SAM"/>
    <property type="match status" value="1"/>
</dbReference>
<gene>
    <name evidence="2" type="ORF">P9H32_15155</name>
</gene>
<accession>A0ABU5N0J0</accession>
<dbReference type="NCBIfam" id="TIGR01212">
    <property type="entry name" value="TIGR01212 family radical SAM protein"/>
    <property type="match status" value="1"/>
</dbReference>
<dbReference type="SFLD" id="SFLDS00029">
    <property type="entry name" value="Radical_SAM"/>
    <property type="match status" value="1"/>
</dbReference>
<name>A0ABU5N0J0_9BACT</name>
<dbReference type="EMBL" id="JARVCO010000012">
    <property type="protein sequence ID" value="MDZ8119967.1"/>
    <property type="molecule type" value="Genomic_DNA"/>
</dbReference>
<dbReference type="InterPro" id="IPR007197">
    <property type="entry name" value="rSAM"/>
</dbReference>
<dbReference type="RefSeq" id="WP_322609747.1">
    <property type="nucleotide sequence ID" value="NZ_JARVCO010000012.1"/>
</dbReference>
<dbReference type="Pfam" id="PF04055">
    <property type="entry name" value="Radical_SAM"/>
    <property type="match status" value="1"/>
</dbReference>
<dbReference type="SUPFAM" id="SSF53335">
    <property type="entry name" value="S-adenosyl-L-methionine-dependent methyltransferases"/>
    <property type="match status" value="1"/>
</dbReference>
<organism evidence="2 3">
    <name type="scientific">Pontiella agarivorans</name>
    <dbReference type="NCBI Taxonomy" id="3038953"/>
    <lineage>
        <taxon>Bacteria</taxon>
        <taxon>Pseudomonadati</taxon>
        <taxon>Kiritimatiellota</taxon>
        <taxon>Kiritimatiellia</taxon>
        <taxon>Kiritimatiellales</taxon>
        <taxon>Pontiellaceae</taxon>
        <taxon>Pontiella</taxon>
    </lineage>
</organism>
<comment type="caution">
    <text evidence="2">The sequence shown here is derived from an EMBL/GenBank/DDBJ whole genome shotgun (WGS) entry which is preliminary data.</text>
</comment>
<reference evidence="2 3" key="1">
    <citation type="journal article" date="2024" name="Appl. Environ. Microbiol.">
        <title>Pontiella agarivorans sp. nov., a novel marine anaerobic bacterium capable of degrading macroalgal polysaccharides and fixing nitrogen.</title>
        <authorList>
            <person name="Liu N."/>
            <person name="Kivenson V."/>
            <person name="Peng X."/>
            <person name="Cui Z."/>
            <person name="Lankiewicz T.S."/>
            <person name="Gosselin K.M."/>
            <person name="English C.J."/>
            <person name="Blair E.M."/>
            <person name="O'Malley M.A."/>
            <person name="Valentine D.L."/>
        </authorList>
    </citation>
    <scope>NUCLEOTIDE SEQUENCE [LARGE SCALE GENOMIC DNA]</scope>
    <source>
        <strain evidence="2 3">NLcol2</strain>
    </source>
</reference>
<dbReference type="Gene3D" id="3.40.50.150">
    <property type="entry name" value="Vaccinia Virus protein VP39"/>
    <property type="match status" value="1"/>
</dbReference>
<evidence type="ECO:0000313" key="2">
    <source>
        <dbReference type="EMBL" id="MDZ8119967.1"/>
    </source>
</evidence>
<dbReference type="InterPro" id="IPR032432">
    <property type="entry name" value="Radical_SAM_C"/>
</dbReference>
<keyword evidence="3" id="KW-1185">Reference proteome</keyword>
<feature type="domain" description="Radical SAM core" evidence="1">
    <location>
        <begin position="15"/>
        <end position="253"/>
    </location>
</feature>
<dbReference type="InterPro" id="IPR058240">
    <property type="entry name" value="rSAM_sf"/>
</dbReference>
<dbReference type="InterPro" id="IPR029063">
    <property type="entry name" value="SAM-dependent_MTases_sf"/>
</dbReference>
<sequence>MNSPYLAYKDYMREHYGEPLFRVPIDFNFGCPNREADGSGGCTFCNVRGSAAVQTIGAGTVKEQMHEAIRFARNRYNAKKYMAYIQAFSATFGKSQQPLYLDLLDSFDFTAVSIGTRPDCLTPQAYDFLVELNRHIEVWVELGVQTVHDRTLDRINRGHDWASSETSIRKLHDLGLNVAVHAILGLPGETAEDYRQTADTLAALPIDAVKIHNLHIEKGTTLALEHALTPLPVLMEYDFAEHLMDFIRRMPPNIPIMRLTTDTLDEELIAPKWHMAKGQFRDYVVQQMTCREWKQGDLFGNLKPETGNWNFEAVETKDGSTTFWNEEYKEHYHTPEGARLEAEEKYLVPGKLKERLAQGEVQLLDVCFGLGYNSLSALEFADSPHHSLKITALEMDRRVVGAAAQNIQTLETDSNDWKKILGDLYETQSAFGNQQSAIQIVWGDARYTVTHLPDTTFDLVFLDAFSTQRNSELWTVDFFRKLKRVMKPDGVLLTYCAAIPVRAGLLEAGFFVGETDPVGRARGGTCAALREDLIEIPLPAHEMRMIRETSRGLPYRDPYGVRTNKEILRDRQENIIKCKQEGTSNP</sequence>
<dbReference type="Pfam" id="PF16199">
    <property type="entry name" value="Radical_SAM_C"/>
    <property type="match status" value="1"/>
</dbReference>
<dbReference type="CDD" id="cd02440">
    <property type="entry name" value="AdoMet_MTases"/>
    <property type="match status" value="1"/>
</dbReference>
<dbReference type="SFLD" id="SFLDG01082">
    <property type="entry name" value="B12-binding_domain_containing"/>
    <property type="match status" value="1"/>
</dbReference>
<proteinExistence type="predicted"/>
<evidence type="ECO:0000313" key="3">
    <source>
        <dbReference type="Proteomes" id="UP001290861"/>
    </source>
</evidence>
<dbReference type="InterPro" id="IPR006638">
    <property type="entry name" value="Elp3/MiaA/NifB-like_rSAM"/>
</dbReference>
<dbReference type="InterPro" id="IPR008471">
    <property type="entry name" value="MnmC-like_methylTransf"/>
</dbReference>
<dbReference type="SMART" id="SM00729">
    <property type="entry name" value="Elp3"/>
    <property type="match status" value="1"/>
</dbReference>